<organism evidence="2 3">
    <name type="scientific">Verruconis gallopava</name>
    <dbReference type="NCBI Taxonomy" id="253628"/>
    <lineage>
        <taxon>Eukaryota</taxon>
        <taxon>Fungi</taxon>
        <taxon>Dikarya</taxon>
        <taxon>Ascomycota</taxon>
        <taxon>Pezizomycotina</taxon>
        <taxon>Dothideomycetes</taxon>
        <taxon>Pleosporomycetidae</taxon>
        <taxon>Venturiales</taxon>
        <taxon>Sympoventuriaceae</taxon>
        <taxon>Verruconis</taxon>
    </lineage>
</organism>
<dbReference type="VEuPathDB" id="FungiDB:PV09_04758"/>
<name>A0A0D2ABI7_9PEZI</name>
<dbReference type="Proteomes" id="UP000053259">
    <property type="component" value="Unassembled WGS sequence"/>
</dbReference>
<feature type="domain" description="Heterokaryon incompatibility" evidence="1">
    <location>
        <begin position="110"/>
        <end position="259"/>
    </location>
</feature>
<protein>
    <recommendedName>
        <fullName evidence="1">Heterokaryon incompatibility domain-containing protein</fullName>
    </recommendedName>
</protein>
<dbReference type="GeneID" id="27312731"/>
<dbReference type="Pfam" id="PF06985">
    <property type="entry name" value="HET"/>
    <property type="match status" value="1"/>
</dbReference>
<dbReference type="EMBL" id="KN847542">
    <property type="protein sequence ID" value="KIW03915.1"/>
    <property type="molecule type" value="Genomic_DNA"/>
</dbReference>
<keyword evidence="3" id="KW-1185">Reference proteome</keyword>
<evidence type="ECO:0000313" key="2">
    <source>
        <dbReference type="EMBL" id="KIW03915.1"/>
    </source>
</evidence>
<dbReference type="InParanoid" id="A0A0D2ABI7"/>
<dbReference type="OrthoDB" id="5428863at2759"/>
<gene>
    <name evidence="2" type="ORF">PV09_04758</name>
</gene>
<sequence length="649" mass="74167">MFSFSEGRFAITSTSFCNSDEYPEHICHSAHSLLEIYPSIKHRFSGFGEYFMESDPNWPDIARIQRWLKHCETEHGKECISTSNNVYPGPARMIDVVQQCIVENTGWPSYAAMSYVWGKTAPGLAAIRSNIWELSQPGALFSGSNGSFLASTVQDFMLLTKRLGFKHAWVDRVCIIQDDDNDKINEIRLMGEIYKNASLTIVCMDGEHADHGIPGISSPRRHRQFILDLTSEVQVLGAPIREQPFNKMTWHARAWTYQERLLSSRKLCFFENTYFWECGLTHWTEDIAAEADDQTVDNFYFRSLADATSGVIEDNPFPDLQQYCDLVEEYCTRQIGLDTDALNACSAILARLRPSWPGGFHFGLPEFFFDITMLWILIKPLERRPEFPSWSWLGWKNGAISHQPYASFYFPTSRYSTRVANDDLLIYPCVTWYRTSRCFPNDDFEVLRIDNSYHVWRAKAEIDSDEIAGWDKMWDNSWTKTSLVEKGYEFRYPVPIGSATDSTHELSCQEHCKQYLSLSTYRAIVRTGGVIGKAFKHHSTCMVDLLDFASKRIGILSSDSTKASKSTQAPLQCEVIIISEGVAKGKSLDSIFLEVKKIAELEGTKAYMFYNVLAIERDATGIASRKGVGRVWKTAWERLNAEIVDIWLN</sequence>
<reference evidence="2 3" key="1">
    <citation type="submission" date="2015-01" db="EMBL/GenBank/DDBJ databases">
        <title>The Genome Sequence of Ochroconis gallopava CBS43764.</title>
        <authorList>
            <consortium name="The Broad Institute Genomics Platform"/>
            <person name="Cuomo C."/>
            <person name="de Hoog S."/>
            <person name="Gorbushina A."/>
            <person name="Stielow B."/>
            <person name="Teixiera M."/>
            <person name="Abouelleil A."/>
            <person name="Chapman S.B."/>
            <person name="Priest M."/>
            <person name="Young S.K."/>
            <person name="Wortman J."/>
            <person name="Nusbaum C."/>
            <person name="Birren B."/>
        </authorList>
    </citation>
    <scope>NUCLEOTIDE SEQUENCE [LARGE SCALE GENOMIC DNA]</scope>
    <source>
        <strain evidence="2 3">CBS 43764</strain>
    </source>
</reference>
<dbReference type="AlphaFoldDB" id="A0A0D2ABI7"/>
<dbReference type="STRING" id="253628.A0A0D2ABI7"/>
<dbReference type="HOGENOM" id="CLU_003953_2_2_1"/>
<evidence type="ECO:0000313" key="3">
    <source>
        <dbReference type="Proteomes" id="UP000053259"/>
    </source>
</evidence>
<dbReference type="InterPro" id="IPR010730">
    <property type="entry name" value="HET"/>
</dbReference>
<accession>A0A0D2ABI7</accession>
<dbReference type="PANTHER" id="PTHR33112">
    <property type="entry name" value="DOMAIN PROTEIN, PUTATIVE-RELATED"/>
    <property type="match status" value="1"/>
</dbReference>
<dbReference type="PANTHER" id="PTHR33112:SF1">
    <property type="entry name" value="HETEROKARYON INCOMPATIBILITY DOMAIN-CONTAINING PROTEIN"/>
    <property type="match status" value="1"/>
</dbReference>
<dbReference type="RefSeq" id="XP_016213784.1">
    <property type="nucleotide sequence ID" value="XM_016358166.1"/>
</dbReference>
<proteinExistence type="predicted"/>
<evidence type="ECO:0000259" key="1">
    <source>
        <dbReference type="Pfam" id="PF06985"/>
    </source>
</evidence>